<dbReference type="InterPro" id="IPR019734">
    <property type="entry name" value="TPR_rpt"/>
</dbReference>
<name>A0A1G2HSY6_9BACT</name>
<gene>
    <name evidence="1" type="ORF">A2822_02395</name>
</gene>
<reference evidence="1 2" key="1">
    <citation type="journal article" date="2016" name="Nat. Commun.">
        <title>Thousands of microbial genomes shed light on interconnected biogeochemical processes in an aquifer system.</title>
        <authorList>
            <person name="Anantharaman K."/>
            <person name="Brown C.T."/>
            <person name="Hug L.A."/>
            <person name="Sharon I."/>
            <person name="Castelle C.J."/>
            <person name="Probst A.J."/>
            <person name="Thomas B.C."/>
            <person name="Singh A."/>
            <person name="Wilkins M.J."/>
            <person name="Karaoz U."/>
            <person name="Brodie E.L."/>
            <person name="Williams K.H."/>
            <person name="Hubbard S.S."/>
            <person name="Banfield J.F."/>
        </authorList>
    </citation>
    <scope>NUCLEOTIDE SEQUENCE [LARGE SCALE GENOMIC DNA]</scope>
</reference>
<evidence type="ECO:0008006" key="3">
    <source>
        <dbReference type="Google" id="ProtNLM"/>
    </source>
</evidence>
<organism evidence="1 2">
    <name type="scientific">Candidatus Staskawiczbacteria bacterium RIFCSPHIGHO2_01_FULL_41_41</name>
    <dbReference type="NCBI Taxonomy" id="1802203"/>
    <lineage>
        <taxon>Bacteria</taxon>
        <taxon>Candidatus Staskawicziibacteriota</taxon>
    </lineage>
</organism>
<dbReference type="SUPFAM" id="SSF81901">
    <property type="entry name" value="HCP-like"/>
    <property type="match status" value="1"/>
</dbReference>
<dbReference type="EMBL" id="MHOP01000023">
    <property type="protein sequence ID" value="OGZ65341.1"/>
    <property type="molecule type" value="Genomic_DNA"/>
</dbReference>
<comment type="caution">
    <text evidence="1">The sequence shown here is derived from an EMBL/GenBank/DDBJ whole genome shotgun (WGS) entry which is preliminary data.</text>
</comment>
<proteinExistence type="predicted"/>
<evidence type="ECO:0000313" key="1">
    <source>
        <dbReference type="EMBL" id="OGZ65341.1"/>
    </source>
</evidence>
<dbReference type="Gene3D" id="1.25.40.10">
    <property type="entry name" value="Tetratricopeptide repeat domain"/>
    <property type="match status" value="1"/>
</dbReference>
<dbReference type="Pfam" id="PF13181">
    <property type="entry name" value="TPR_8"/>
    <property type="match status" value="2"/>
</dbReference>
<dbReference type="Proteomes" id="UP000178774">
    <property type="component" value="Unassembled WGS sequence"/>
</dbReference>
<protein>
    <recommendedName>
        <fullName evidence="3">Tetratricopeptide repeat protein</fullName>
    </recommendedName>
</protein>
<dbReference type="AlphaFoldDB" id="A0A1G2HSY6"/>
<evidence type="ECO:0000313" key="2">
    <source>
        <dbReference type="Proteomes" id="UP000178774"/>
    </source>
</evidence>
<accession>A0A1G2HSY6</accession>
<dbReference type="InterPro" id="IPR011990">
    <property type="entry name" value="TPR-like_helical_dom_sf"/>
</dbReference>
<sequence length="187" mass="21854">MFIQKNEEHTGDLYYDAMELLDGSRSGAKEALKLLEKALELDLNYVQTYIGFVQAYGSLGDKIKARENIKKAFELTQEQFPKWPKEMPWGDIDNRAYLRAIGWMADEYADNGKKSEAEELYRLLLKLNPNDNQGIRYTMAGLCAGISGREINKMFDEGNKKQNWDKLRDLVKEQNKKHKFWKEPKYD</sequence>